<dbReference type="InterPro" id="IPR007120">
    <property type="entry name" value="DNA-dir_RNAP_su2_dom"/>
</dbReference>
<dbReference type="EMBL" id="MN739209">
    <property type="protein sequence ID" value="QHS93748.1"/>
    <property type="molecule type" value="Genomic_DNA"/>
</dbReference>
<evidence type="ECO:0000256" key="4">
    <source>
        <dbReference type="ARBA" id="ARBA00022679"/>
    </source>
</evidence>
<evidence type="ECO:0000313" key="17">
    <source>
        <dbReference type="EMBL" id="QHS93748.1"/>
    </source>
</evidence>
<keyword evidence="4" id="KW-0808">Transferase</keyword>
<feature type="region of interest" description="Disordered" evidence="9">
    <location>
        <begin position="1013"/>
        <end position="1038"/>
    </location>
</feature>
<dbReference type="Pfam" id="PF04563">
    <property type="entry name" value="RNA_pol_Rpb2_1"/>
    <property type="match status" value="1"/>
</dbReference>
<dbReference type="GO" id="GO:0046872">
    <property type="term" value="F:metal ion binding"/>
    <property type="evidence" value="ECO:0007669"/>
    <property type="project" value="UniProtKB-KW"/>
</dbReference>
<dbReference type="InterPro" id="IPR007647">
    <property type="entry name" value="RNA_pol_Rpb2_5"/>
</dbReference>
<evidence type="ECO:0000256" key="7">
    <source>
        <dbReference type="ARBA" id="ARBA00022833"/>
    </source>
</evidence>
<dbReference type="GO" id="GO:0006351">
    <property type="term" value="P:DNA-templated transcription"/>
    <property type="evidence" value="ECO:0007669"/>
    <property type="project" value="InterPro"/>
</dbReference>
<evidence type="ECO:0000256" key="8">
    <source>
        <dbReference type="ARBA" id="ARBA00023163"/>
    </source>
</evidence>
<keyword evidence="5" id="KW-0548">Nucleotidyltransferase</keyword>
<feature type="domain" description="RNA polymerase Rpb2" evidence="12">
    <location>
        <begin position="229"/>
        <end position="361"/>
    </location>
</feature>
<dbReference type="InterPro" id="IPR007646">
    <property type="entry name" value="RNA_pol_Rpb2_4"/>
</dbReference>
<keyword evidence="6" id="KW-0479">Metal-binding</keyword>
<evidence type="ECO:0000259" key="12">
    <source>
        <dbReference type="Pfam" id="PF04561"/>
    </source>
</evidence>
<evidence type="ECO:0000259" key="15">
    <source>
        <dbReference type="Pfam" id="PF04566"/>
    </source>
</evidence>
<evidence type="ECO:0000259" key="11">
    <source>
        <dbReference type="Pfam" id="PF04560"/>
    </source>
</evidence>
<dbReference type="InterPro" id="IPR007641">
    <property type="entry name" value="RNA_pol_Rpb2_7"/>
</dbReference>
<dbReference type="InterPro" id="IPR037034">
    <property type="entry name" value="RNA_pol_Rpb2_2_sf"/>
</dbReference>
<dbReference type="InterPro" id="IPR007644">
    <property type="entry name" value="RNA_pol_bsu_protrusion"/>
</dbReference>
<organism evidence="17">
    <name type="scientific">viral metagenome</name>
    <dbReference type="NCBI Taxonomy" id="1070528"/>
    <lineage>
        <taxon>unclassified sequences</taxon>
        <taxon>metagenomes</taxon>
        <taxon>organismal metagenomes</taxon>
    </lineage>
</organism>
<dbReference type="GO" id="GO:0003899">
    <property type="term" value="F:DNA-directed RNA polymerase activity"/>
    <property type="evidence" value="ECO:0007669"/>
    <property type="project" value="UniProtKB-EC"/>
</dbReference>
<dbReference type="EC" id="2.7.7.6" evidence="2"/>
<evidence type="ECO:0000259" key="10">
    <source>
        <dbReference type="Pfam" id="PF00562"/>
    </source>
</evidence>
<keyword evidence="7" id="KW-0862">Zinc</keyword>
<dbReference type="Gene3D" id="3.90.1110.10">
    <property type="entry name" value="RNA polymerase Rpb2, domain 2"/>
    <property type="match status" value="1"/>
</dbReference>
<reference evidence="17" key="1">
    <citation type="journal article" date="2020" name="Nature">
        <title>Giant virus diversity and host interactions through global metagenomics.</title>
        <authorList>
            <person name="Schulz F."/>
            <person name="Roux S."/>
            <person name="Paez-Espino D."/>
            <person name="Jungbluth S."/>
            <person name="Walsh D.A."/>
            <person name="Denef V.J."/>
            <person name="McMahon K.D."/>
            <person name="Konstantinidis K.T."/>
            <person name="Eloe-Fadrosh E.A."/>
            <person name="Kyrpides N.C."/>
            <person name="Woyke T."/>
        </authorList>
    </citation>
    <scope>NUCLEOTIDE SEQUENCE</scope>
    <source>
        <strain evidence="17">GVMAG-M-3300018080-19</strain>
    </source>
</reference>
<evidence type="ECO:0000256" key="5">
    <source>
        <dbReference type="ARBA" id="ARBA00022695"/>
    </source>
</evidence>
<dbReference type="CDD" id="cd00653">
    <property type="entry name" value="RNA_pol_B_RPB2"/>
    <property type="match status" value="1"/>
</dbReference>
<dbReference type="InterPro" id="IPR015712">
    <property type="entry name" value="DNA-dir_RNA_pol_su2"/>
</dbReference>
<dbReference type="GO" id="GO:0003677">
    <property type="term" value="F:DNA binding"/>
    <property type="evidence" value="ECO:0007669"/>
    <property type="project" value="InterPro"/>
</dbReference>
<feature type="domain" description="DNA-directed RNA polymerase subunit 2 hybrid-binding" evidence="10">
    <location>
        <begin position="666"/>
        <end position="1035"/>
    </location>
</feature>
<dbReference type="Pfam" id="PF00562">
    <property type="entry name" value="RNA_pol_Rpb2_6"/>
    <property type="match status" value="1"/>
</dbReference>
<keyword evidence="8" id="KW-0804">Transcription</keyword>
<accession>A0A6C0BQT2</accession>
<dbReference type="Gene3D" id="3.90.1800.10">
    <property type="entry name" value="RNA polymerase alpha subunit dimerisation domain"/>
    <property type="match status" value="1"/>
</dbReference>
<dbReference type="Pfam" id="PF04561">
    <property type="entry name" value="RNA_pol_Rpb2_2"/>
    <property type="match status" value="1"/>
</dbReference>
<dbReference type="InterPro" id="IPR014724">
    <property type="entry name" value="RNA_pol_RPB2_OB-fold"/>
</dbReference>
<dbReference type="Pfam" id="PF04566">
    <property type="entry name" value="RNA_pol_Rpb2_4"/>
    <property type="match status" value="1"/>
</dbReference>
<dbReference type="GO" id="GO:0000428">
    <property type="term" value="C:DNA-directed RNA polymerase complex"/>
    <property type="evidence" value="ECO:0007669"/>
    <property type="project" value="UniProtKB-KW"/>
</dbReference>
<dbReference type="AlphaFoldDB" id="A0A6C0BQT2"/>
<feature type="domain" description="RNA polymerase Rpb2" evidence="14">
    <location>
        <begin position="433"/>
        <end position="493"/>
    </location>
</feature>
<evidence type="ECO:0000259" key="16">
    <source>
        <dbReference type="Pfam" id="PF04567"/>
    </source>
</evidence>
<feature type="domain" description="RNA polymerase Rpb2" evidence="16">
    <location>
        <begin position="614"/>
        <end position="657"/>
    </location>
</feature>
<dbReference type="Pfam" id="PF04565">
    <property type="entry name" value="RNA_pol_Rpb2_3"/>
    <property type="match status" value="1"/>
</dbReference>
<keyword evidence="3" id="KW-0240">DNA-directed RNA polymerase</keyword>
<dbReference type="GO" id="GO:0032549">
    <property type="term" value="F:ribonucleoside binding"/>
    <property type="evidence" value="ECO:0007669"/>
    <property type="project" value="InterPro"/>
</dbReference>
<evidence type="ECO:0000256" key="3">
    <source>
        <dbReference type="ARBA" id="ARBA00022478"/>
    </source>
</evidence>
<evidence type="ECO:0000256" key="9">
    <source>
        <dbReference type="SAM" id="MobiDB-lite"/>
    </source>
</evidence>
<feature type="compositionally biased region" description="Basic and acidic residues" evidence="9">
    <location>
        <begin position="1028"/>
        <end position="1038"/>
    </location>
</feature>
<dbReference type="Gene3D" id="2.40.270.10">
    <property type="entry name" value="DNA-directed RNA polymerase, subunit 2, domain 6"/>
    <property type="match status" value="1"/>
</dbReference>
<evidence type="ECO:0000256" key="1">
    <source>
        <dbReference type="ARBA" id="ARBA00006835"/>
    </source>
</evidence>
<sequence length="1136" mass="129036">MSDLSPAVYEHLVKRAVHSFVSTRTLFSSQIISYEHYLHTQIPSIIKENSPIKVVSSDKKRLQLVHMSNVWIGKPVIKEANGFIRALRPKEAFQRRQSYMVDVFVDLHHETFVRRAGTTNQYDLVEARIYRNVLFFKTPCMWGSSACTDYESMTSMRTKGSFIINGYEKCLIAQESLKCNYPYISKDRGSKFSYKCTVRSDHPFKIRSTSTLYMYITGKKTNTIPSITVRVPFINHHIPLVVIFRLLGVQSVQEMHNFILGTNPSESFAYLLRSILCMDTTGTADMKGDALHDWVGQRGSSEKNTQKRIKYIRHIFNNEFLPHCKDPLYKAFYLGYCVRKLCRAFLGEITVDNLDSYQNKRAAVAGTLMALLTRQLIRKAIKNVQMQMFRNDKKRPISDFFNYKRITSGLKYAFSTGNWGVQKGGGNQSGVCQAVNNMNRCSTLAHKRQFNTPLNRDGKQSARRMLRNDHLGILCSNETPEGKSVGLTATGAFLTQVRLDCPSYFVIHILHEDLDVLKLQDVMKLDRSTMFLVLVNGIPCGVTHNALELLQKYRLYRRWHCVPQNSSISYDRATGEISINSDQDDCYRPVFCLKHFHKFGPVFREYGRYPHLFWERLLIEGVIEYVNKLEEATLNIAMDLSTCLASWDNYTHLEIHPSFTLNGTSAGVIPCSEHNQAPRNIYQSAMGKQAVSSQALDFCDRLENKTYNLVYPQVPLVQTWTGQLSGYNDAPAGQAVVTAIQCWSGYNQEDSSIISRQAIDNGLFYTAVYRTYKDSEANHGADIERFGKCETSTGRKKGDYSKIGDNGLVRVGQKLVKGDAIIGKTIEFTHIIKNRSEDFKSERKVRDRSICVKSNEPATVEKVLMHTTKDNLKSVSVRTVAYRKPQIGDKFSSLHGQKGICGMVVSPEDMPFTASGLRVDLMINCHSFPSRMTIGHARETLFGKAACLEGKIADGTPFRGKSTEEIQQILHNNGFQKFGKEVVYDGKTGKRLKNPVFIGVTYYQRLKHMVQDKGHARSTGPVQHRTRQPLEGRSRDGGLRVGEMERDSIISHGASAAAIDRLLTQSDGYKTVICRQCGMLAEPAAEDGKEHTLHARPYCRFCQSHEHVVPVMLPYAMKLMWQEWLACHVFFKHTLE</sequence>
<evidence type="ECO:0000259" key="13">
    <source>
        <dbReference type="Pfam" id="PF04563"/>
    </source>
</evidence>
<dbReference type="PANTHER" id="PTHR20856">
    <property type="entry name" value="DNA-DIRECTED RNA POLYMERASE I SUBUNIT 2"/>
    <property type="match status" value="1"/>
</dbReference>
<evidence type="ECO:0000259" key="14">
    <source>
        <dbReference type="Pfam" id="PF04565"/>
    </source>
</evidence>
<dbReference type="InterPro" id="IPR037033">
    <property type="entry name" value="DNA-dir_RNAP_su2_hyb_sf"/>
</dbReference>
<dbReference type="Pfam" id="PF04560">
    <property type="entry name" value="RNA_pol_Rpb2_7"/>
    <property type="match status" value="1"/>
</dbReference>
<dbReference type="PROSITE" id="PS01166">
    <property type="entry name" value="RNA_POL_BETA"/>
    <property type="match status" value="1"/>
</dbReference>
<name>A0A6C0BQT2_9ZZZZ</name>
<evidence type="ECO:0000256" key="2">
    <source>
        <dbReference type="ARBA" id="ARBA00012418"/>
    </source>
</evidence>
<dbReference type="InterPro" id="IPR007121">
    <property type="entry name" value="RNA_pol_bsu_CS"/>
</dbReference>
<dbReference type="InterPro" id="IPR007642">
    <property type="entry name" value="RNA_pol_Rpb2_2"/>
</dbReference>
<dbReference type="Gene3D" id="2.40.50.150">
    <property type="match status" value="1"/>
</dbReference>
<feature type="domain" description="RNA polymerase beta subunit protrusion" evidence="13">
    <location>
        <begin position="26"/>
        <end position="391"/>
    </location>
</feature>
<evidence type="ECO:0000256" key="6">
    <source>
        <dbReference type="ARBA" id="ARBA00022723"/>
    </source>
</evidence>
<comment type="similarity">
    <text evidence="1">Belongs to the RNA polymerase beta chain family.</text>
</comment>
<dbReference type="Gene3D" id="3.90.1100.10">
    <property type="match status" value="2"/>
</dbReference>
<dbReference type="Pfam" id="PF04567">
    <property type="entry name" value="RNA_pol_Rpb2_5"/>
    <property type="match status" value="1"/>
</dbReference>
<protein>
    <recommendedName>
        <fullName evidence="2">DNA-directed RNA polymerase</fullName>
        <ecNumber evidence="2">2.7.7.6</ecNumber>
    </recommendedName>
</protein>
<dbReference type="SUPFAM" id="SSF64484">
    <property type="entry name" value="beta and beta-prime subunits of DNA dependent RNA-polymerase"/>
    <property type="match status" value="1"/>
</dbReference>
<dbReference type="InterPro" id="IPR007645">
    <property type="entry name" value="RNA_pol_Rpb2_3"/>
</dbReference>
<feature type="domain" description="RNA polymerase Rpb2" evidence="11">
    <location>
        <begin position="1037"/>
        <end position="1131"/>
    </location>
</feature>
<proteinExistence type="inferred from homology"/>
<feature type="domain" description="RNA polymerase Rpb2" evidence="15">
    <location>
        <begin position="533"/>
        <end position="592"/>
    </location>
</feature>